<dbReference type="Proteomes" id="UP000324222">
    <property type="component" value="Unassembled WGS sequence"/>
</dbReference>
<protein>
    <submittedName>
        <fullName evidence="2">Uncharacterized protein</fullName>
    </submittedName>
</protein>
<name>A0A5B7IZX1_PORTR</name>
<keyword evidence="3" id="KW-1185">Reference proteome</keyword>
<reference evidence="2 3" key="1">
    <citation type="submission" date="2019-05" db="EMBL/GenBank/DDBJ databases">
        <title>Another draft genome of Portunus trituberculatus and its Hox gene families provides insights of decapod evolution.</title>
        <authorList>
            <person name="Jeong J.-H."/>
            <person name="Song I."/>
            <person name="Kim S."/>
            <person name="Choi T."/>
            <person name="Kim D."/>
            <person name="Ryu S."/>
            <person name="Kim W."/>
        </authorList>
    </citation>
    <scope>NUCLEOTIDE SEQUENCE [LARGE SCALE GENOMIC DNA]</scope>
    <source>
        <tissue evidence="2">Muscle</tissue>
    </source>
</reference>
<comment type="caution">
    <text evidence="2">The sequence shown here is derived from an EMBL/GenBank/DDBJ whole genome shotgun (WGS) entry which is preliminary data.</text>
</comment>
<evidence type="ECO:0000313" key="3">
    <source>
        <dbReference type="Proteomes" id="UP000324222"/>
    </source>
</evidence>
<evidence type="ECO:0000313" key="2">
    <source>
        <dbReference type="EMBL" id="MPC88085.1"/>
    </source>
</evidence>
<accession>A0A5B7IZX1</accession>
<dbReference type="AlphaFoldDB" id="A0A5B7IZX1"/>
<organism evidence="2 3">
    <name type="scientific">Portunus trituberculatus</name>
    <name type="common">Swimming crab</name>
    <name type="synonym">Neptunus trituberculatus</name>
    <dbReference type="NCBI Taxonomy" id="210409"/>
    <lineage>
        <taxon>Eukaryota</taxon>
        <taxon>Metazoa</taxon>
        <taxon>Ecdysozoa</taxon>
        <taxon>Arthropoda</taxon>
        <taxon>Crustacea</taxon>
        <taxon>Multicrustacea</taxon>
        <taxon>Malacostraca</taxon>
        <taxon>Eumalacostraca</taxon>
        <taxon>Eucarida</taxon>
        <taxon>Decapoda</taxon>
        <taxon>Pleocyemata</taxon>
        <taxon>Brachyura</taxon>
        <taxon>Eubrachyura</taxon>
        <taxon>Portunoidea</taxon>
        <taxon>Portunidae</taxon>
        <taxon>Portuninae</taxon>
        <taxon>Portunus</taxon>
    </lineage>
</organism>
<proteinExistence type="predicted"/>
<gene>
    <name evidence="2" type="ORF">E2C01_082975</name>
</gene>
<dbReference type="EMBL" id="VSRR010076580">
    <property type="protein sequence ID" value="MPC88085.1"/>
    <property type="molecule type" value="Genomic_DNA"/>
</dbReference>
<sequence>MAASQSSAALEGSASRCRSL</sequence>
<evidence type="ECO:0000256" key="1">
    <source>
        <dbReference type="SAM" id="MobiDB-lite"/>
    </source>
</evidence>
<feature type="region of interest" description="Disordered" evidence="1">
    <location>
        <begin position="1"/>
        <end position="20"/>
    </location>
</feature>